<protein>
    <recommendedName>
        <fullName evidence="5">2-phosphoxylose phosphatase 1</fullName>
    </recommendedName>
    <alternativeName>
        <fullName evidence="6">Acid phosphatase-like protein 2</fullName>
    </alternativeName>
</protein>
<comment type="catalytic activity">
    <reaction evidence="1">
        <text>a phosphate monoester + H2O = an alcohol + phosphate</text>
        <dbReference type="Rhea" id="RHEA:15017"/>
        <dbReference type="ChEBI" id="CHEBI:15377"/>
        <dbReference type="ChEBI" id="CHEBI:30879"/>
        <dbReference type="ChEBI" id="CHEBI:43474"/>
        <dbReference type="ChEBI" id="CHEBI:67140"/>
        <dbReference type="EC" id="3.1.3.2"/>
    </reaction>
</comment>
<dbReference type="AlphaFoldDB" id="A0A1D1VAP6"/>
<dbReference type="PANTHER" id="PTHR11567">
    <property type="entry name" value="ACID PHOSPHATASE-RELATED"/>
    <property type="match status" value="1"/>
</dbReference>
<dbReference type="Gene3D" id="3.40.50.1240">
    <property type="entry name" value="Phosphoglycerate mutase-like"/>
    <property type="match status" value="1"/>
</dbReference>
<dbReference type="SUPFAM" id="SSF53254">
    <property type="entry name" value="Phosphoglycerate mutase-like"/>
    <property type="match status" value="1"/>
</dbReference>
<dbReference type="GO" id="GO:0005794">
    <property type="term" value="C:Golgi apparatus"/>
    <property type="evidence" value="ECO:0007669"/>
    <property type="project" value="TreeGrafter"/>
</dbReference>
<reference evidence="7 8" key="1">
    <citation type="journal article" date="2016" name="Nat. Commun.">
        <title>Extremotolerant tardigrade genome and improved radiotolerance of human cultured cells by tardigrade-unique protein.</title>
        <authorList>
            <person name="Hashimoto T."/>
            <person name="Horikawa D.D."/>
            <person name="Saito Y."/>
            <person name="Kuwahara H."/>
            <person name="Kozuka-Hata H."/>
            <person name="Shin-I T."/>
            <person name="Minakuchi Y."/>
            <person name="Ohishi K."/>
            <person name="Motoyama A."/>
            <person name="Aizu T."/>
            <person name="Enomoto A."/>
            <person name="Kondo K."/>
            <person name="Tanaka S."/>
            <person name="Hara Y."/>
            <person name="Koshikawa S."/>
            <person name="Sagara H."/>
            <person name="Miura T."/>
            <person name="Yokobori S."/>
            <person name="Miyagawa K."/>
            <person name="Suzuki Y."/>
            <person name="Kubo T."/>
            <person name="Oyama M."/>
            <person name="Kohara Y."/>
            <person name="Fujiyama A."/>
            <person name="Arakawa K."/>
            <person name="Katayama T."/>
            <person name="Toyoda A."/>
            <person name="Kunieda T."/>
        </authorList>
    </citation>
    <scope>NUCLEOTIDE SEQUENCE [LARGE SCALE GENOMIC DNA]</scope>
    <source>
        <strain evidence="7 8">YOKOZUNA-1</strain>
    </source>
</reference>
<dbReference type="GO" id="GO:0003993">
    <property type="term" value="F:acid phosphatase activity"/>
    <property type="evidence" value="ECO:0007669"/>
    <property type="project" value="UniProtKB-EC"/>
</dbReference>
<dbReference type="GO" id="GO:0050650">
    <property type="term" value="P:chondroitin sulfate proteoglycan biosynthetic process"/>
    <property type="evidence" value="ECO:0007669"/>
    <property type="project" value="TreeGrafter"/>
</dbReference>
<dbReference type="InterPro" id="IPR033379">
    <property type="entry name" value="Acid_Pase_AS"/>
</dbReference>
<name>A0A1D1VAP6_RAMVA</name>
<proteinExistence type="inferred from homology"/>
<dbReference type="GO" id="GO:0006024">
    <property type="term" value="P:glycosaminoglycan biosynthetic process"/>
    <property type="evidence" value="ECO:0007669"/>
    <property type="project" value="TreeGrafter"/>
</dbReference>
<evidence type="ECO:0000256" key="4">
    <source>
        <dbReference type="ARBA" id="ARBA00036311"/>
    </source>
</evidence>
<evidence type="ECO:0000313" key="7">
    <source>
        <dbReference type="EMBL" id="GAU98704.1"/>
    </source>
</evidence>
<evidence type="ECO:0000256" key="1">
    <source>
        <dbReference type="ARBA" id="ARBA00000032"/>
    </source>
</evidence>
<dbReference type="Proteomes" id="UP000186922">
    <property type="component" value="Unassembled WGS sequence"/>
</dbReference>
<sequence length="267" mass="30154">MAFMQGLDPSHRSLPRNIHLTPAGDHMFCSVAKTCACDGGRNLTDQFYKVKTDLLHQDSQRLALVGRLRDILATHTEDPLKEWPAHVFDVLLQFACHGKRMPCLDGTCISYSELLDVIHILESIAAQLTHHQVVKDLSVSDAYGLLQVIADNLDKIAKEKNVEDKDRFTLFSAHDSTIVPVMHSLGLPFHIVIPYASFVLFELYTDVSDGASEDVYFRIIHNGEDVTSRISCFSQQSSSETARFPFVLFKDFVDNDLKSRYDKVCNY</sequence>
<dbReference type="OrthoDB" id="10262962at2759"/>
<keyword evidence="8" id="KW-1185">Reference proteome</keyword>
<evidence type="ECO:0000256" key="6">
    <source>
        <dbReference type="ARBA" id="ARBA00041499"/>
    </source>
</evidence>
<dbReference type="EMBL" id="BDGG01000004">
    <property type="protein sequence ID" value="GAU98704.1"/>
    <property type="molecule type" value="Genomic_DNA"/>
</dbReference>
<evidence type="ECO:0000256" key="5">
    <source>
        <dbReference type="ARBA" id="ARBA00040357"/>
    </source>
</evidence>
<gene>
    <name evidence="7" type="primary">RvY_09817-1</name>
    <name evidence="7" type="synonym">RvY_09817.1</name>
    <name evidence="7" type="ORF">RvY_09817</name>
</gene>
<keyword evidence="3" id="KW-0378">Hydrolase</keyword>
<evidence type="ECO:0000256" key="3">
    <source>
        <dbReference type="ARBA" id="ARBA00022801"/>
    </source>
</evidence>
<dbReference type="InterPro" id="IPR050645">
    <property type="entry name" value="Histidine_acid_phosphatase"/>
</dbReference>
<evidence type="ECO:0000256" key="2">
    <source>
        <dbReference type="ARBA" id="ARBA00005375"/>
    </source>
</evidence>
<comment type="caution">
    <text evidence="7">The sequence shown here is derived from an EMBL/GenBank/DDBJ whole genome shotgun (WGS) entry which is preliminary data.</text>
</comment>
<dbReference type="PANTHER" id="PTHR11567:SF110">
    <property type="entry name" value="2-PHOSPHOXYLOSE PHOSPHATASE 1"/>
    <property type="match status" value="1"/>
</dbReference>
<dbReference type="InterPro" id="IPR000560">
    <property type="entry name" value="His_Pase_clade-2"/>
</dbReference>
<accession>A0A1D1VAP6</accession>
<comment type="similarity">
    <text evidence="2">Belongs to the histidine acid phosphatase family.</text>
</comment>
<evidence type="ECO:0000313" key="8">
    <source>
        <dbReference type="Proteomes" id="UP000186922"/>
    </source>
</evidence>
<organism evidence="7 8">
    <name type="scientific">Ramazzottius varieornatus</name>
    <name type="common">Water bear</name>
    <name type="synonym">Tardigrade</name>
    <dbReference type="NCBI Taxonomy" id="947166"/>
    <lineage>
        <taxon>Eukaryota</taxon>
        <taxon>Metazoa</taxon>
        <taxon>Ecdysozoa</taxon>
        <taxon>Tardigrada</taxon>
        <taxon>Eutardigrada</taxon>
        <taxon>Parachela</taxon>
        <taxon>Hypsibioidea</taxon>
        <taxon>Ramazzottiidae</taxon>
        <taxon>Ramazzottius</taxon>
    </lineage>
</organism>
<dbReference type="Pfam" id="PF00328">
    <property type="entry name" value="His_Phos_2"/>
    <property type="match status" value="1"/>
</dbReference>
<dbReference type="PROSITE" id="PS00778">
    <property type="entry name" value="HIS_ACID_PHOSPHAT_2"/>
    <property type="match status" value="1"/>
</dbReference>
<dbReference type="InterPro" id="IPR029033">
    <property type="entry name" value="His_PPase_superfam"/>
</dbReference>
<comment type="catalytic activity">
    <reaction evidence="4">
        <text>3-O-[beta-D-GlcA-(1-&gt;3)-beta-D-Gal-(1-&gt;3)-beta-D-Gal-(1-&gt;4)-beta-D-2-O-P-Xyl]-L-seryl-[protein] + H2O = 3-O-(beta-D-GlcA-(1-&gt;3)-beta-D-Gal-(1-&gt;3)-beta-D-Gal-(1-&gt;4)-beta-D-Xyl)-L-seryl-[protein] + phosphate</text>
        <dbReference type="Rhea" id="RHEA:56512"/>
        <dbReference type="Rhea" id="RHEA-COMP:12573"/>
        <dbReference type="Rhea" id="RHEA-COMP:14559"/>
        <dbReference type="ChEBI" id="CHEBI:15377"/>
        <dbReference type="ChEBI" id="CHEBI:43474"/>
        <dbReference type="ChEBI" id="CHEBI:132093"/>
        <dbReference type="ChEBI" id="CHEBI:140495"/>
    </reaction>
</comment>